<dbReference type="SUPFAM" id="SSF46626">
    <property type="entry name" value="Cytochrome c"/>
    <property type="match status" value="1"/>
</dbReference>
<keyword evidence="2 6" id="KW-0349">Heme</keyword>
<dbReference type="InterPro" id="IPR002327">
    <property type="entry name" value="Cyt_c_1A/1B"/>
</dbReference>
<dbReference type="GO" id="GO:0046872">
    <property type="term" value="F:metal ion binding"/>
    <property type="evidence" value="ECO:0007669"/>
    <property type="project" value="UniProtKB-KW"/>
</dbReference>
<keyword evidence="9" id="KW-0614">Plasmid</keyword>
<dbReference type="Gene3D" id="1.10.760.10">
    <property type="entry name" value="Cytochrome c-like domain"/>
    <property type="match status" value="1"/>
</dbReference>
<evidence type="ECO:0000259" key="8">
    <source>
        <dbReference type="PROSITE" id="PS51007"/>
    </source>
</evidence>
<dbReference type="InterPro" id="IPR009056">
    <property type="entry name" value="Cyt_c-like_dom"/>
</dbReference>
<dbReference type="EMBL" id="FQ311869">
    <property type="protein sequence ID" value="CBS88959.1"/>
    <property type="molecule type" value="Genomic_DNA"/>
</dbReference>
<name>G7ZBW8_AZOL4</name>
<evidence type="ECO:0000256" key="6">
    <source>
        <dbReference type="PROSITE-ProRule" id="PRU00433"/>
    </source>
</evidence>
<dbReference type="Proteomes" id="UP000005667">
    <property type="component" value="Plasmid AZO_p1"/>
</dbReference>
<dbReference type="GO" id="GO:0009055">
    <property type="term" value="F:electron transfer activity"/>
    <property type="evidence" value="ECO:0007669"/>
    <property type="project" value="InterPro"/>
</dbReference>
<evidence type="ECO:0000256" key="4">
    <source>
        <dbReference type="ARBA" id="ARBA00022982"/>
    </source>
</evidence>
<dbReference type="KEGG" id="ali:AZOLI_p10735"/>
<dbReference type="PROSITE" id="PS51007">
    <property type="entry name" value="CYTC"/>
    <property type="match status" value="1"/>
</dbReference>
<evidence type="ECO:0000256" key="7">
    <source>
        <dbReference type="SAM" id="SignalP"/>
    </source>
</evidence>
<keyword evidence="3 6" id="KW-0479">Metal-binding</keyword>
<evidence type="ECO:0000313" key="10">
    <source>
        <dbReference type="Proteomes" id="UP000005667"/>
    </source>
</evidence>
<evidence type="ECO:0000256" key="2">
    <source>
        <dbReference type="ARBA" id="ARBA00022617"/>
    </source>
</evidence>
<geneLocation type="plasmid" evidence="9 10">
    <name>AZO_p1</name>
</geneLocation>
<accession>G7ZBW8</accession>
<dbReference type="Pfam" id="PF00034">
    <property type="entry name" value="Cytochrom_C"/>
    <property type="match status" value="1"/>
</dbReference>
<keyword evidence="5 6" id="KW-0408">Iron</keyword>
<dbReference type="PANTHER" id="PTHR11961">
    <property type="entry name" value="CYTOCHROME C"/>
    <property type="match status" value="1"/>
</dbReference>
<keyword evidence="4" id="KW-0249">Electron transport</keyword>
<proteinExistence type="predicted"/>
<dbReference type="GO" id="GO:0020037">
    <property type="term" value="F:heme binding"/>
    <property type="evidence" value="ECO:0007669"/>
    <property type="project" value="InterPro"/>
</dbReference>
<evidence type="ECO:0000256" key="5">
    <source>
        <dbReference type="ARBA" id="ARBA00023004"/>
    </source>
</evidence>
<feature type="chain" id="PRO_5003506789" evidence="7">
    <location>
        <begin position="24"/>
        <end position="130"/>
    </location>
</feature>
<dbReference type="PRINTS" id="PR00604">
    <property type="entry name" value="CYTCHRMECIAB"/>
</dbReference>
<protein>
    <submittedName>
        <fullName evidence="9">Cytochrome c</fullName>
    </submittedName>
</protein>
<dbReference type="HOGENOM" id="CLU_060944_2_1_5"/>
<keyword evidence="10" id="KW-1185">Reference proteome</keyword>
<dbReference type="InterPro" id="IPR036909">
    <property type="entry name" value="Cyt_c-like_dom_sf"/>
</dbReference>
<feature type="signal peptide" evidence="7">
    <location>
        <begin position="1"/>
        <end position="23"/>
    </location>
</feature>
<sequence length="130" mass="14238">MHAKLSPHRWVMLLLLLSIPVSPFTRKSAAAEGETLFRQQCGACHTVKKDDGPRAGPPLFGVIGRKAGSAAGFEYSDALRGAGFAWDAGHLERWLANSNEFLPGSYMNYRQDDGSVRKSIVNFLETSATR</sequence>
<evidence type="ECO:0000256" key="3">
    <source>
        <dbReference type="ARBA" id="ARBA00022723"/>
    </source>
</evidence>
<organism evidence="9 10">
    <name type="scientific">Azospirillum lipoferum (strain 4B)</name>
    <dbReference type="NCBI Taxonomy" id="862719"/>
    <lineage>
        <taxon>Bacteria</taxon>
        <taxon>Pseudomonadati</taxon>
        <taxon>Pseudomonadota</taxon>
        <taxon>Alphaproteobacteria</taxon>
        <taxon>Rhodospirillales</taxon>
        <taxon>Azospirillaceae</taxon>
        <taxon>Azospirillum</taxon>
    </lineage>
</organism>
<dbReference type="AlphaFoldDB" id="G7ZBW8"/>
<gene>
    <name evidence="9" type="ordered locus">AZOLI_p10735</name>
</gene>
<keyword evidence="7" id="KW-0732">Signal</keyword>
<dbReference type="RefSeq" id="WP_014188412.1">
    <property type="nucleotide sequence ID" value="NC_016585.1"/>
</dbReference>
<dbReference type="OrthoDB" id="9805828at2"/>
<evidence type="ECO:0000313" key="9">
    <source>
        <dbReference type="EMBL" id="CBS88959.1"/>
    </source>
</evidence>
<reference evidence="10" key="1">
    <citation type="journal article" date="2011" name="PLoS Genet.">
        <title>Azospirillum genomes reveal transition of bacteria from aquatic to terrestrial environments.</title>
        <authorList>
            <person name="Wisniewski-Dye F."/>
            <person name="Borziak K."/>
            <person name="Khalsa-Moyers G."/>
            <person name="Alexandre G."/>
            <person name="Sukharnikov L.O."/>
            <person name="Wuichet K."/>
            <person name="Hurst G.B."/>
            <person name="McDonald W.H."/>
            <person name="Robertson J.S."/>
            <person name="Barbe V."/>
            <person name="Calteau A."/>
            <person name="Rouy Z."/>
            <person name="Mangenot S."/>
            <person name="Prigent-Combaret C."/>
            <person name="Normand P."/>
            <person name="Boyer M."/>
            <person name="Siguier P."/>
            <person name="Dessaux Y."/>
            <person name="Elmerich C."/>
            <person name="Condemine G."/>
            <person name="Krishnen G."/>
            <person name="Kennedy I."/>
            <person name="Paterson A.H."/>
            <person name="Gonzalez V."/>
            <person name="Mavingui P."/>
            <person name="Zhulin I.B."/>
        </authorList>
    </citation>
    <scope>NUCLEOTIDE SEQUENCE [LARGE SCALE GENOMIC DNA]</scope>
    <source>
        <strain evidence="10">4B</strain>
    </source>
</reference>
<evidence type="ECO:0000256" key="1">
    <source>
        <dbReference type="ARBA" id="ARBA00022448"/>
    </source>
</evidence>
<keyword evidence="1" id="KW-0813">Transport</keyword>
<feature type="domain" description="Cytochrome c" evidence="8">
    <location>
        <begin position="28"/>
        <end position="128"/>
    </location>
</feature>